<proteinExistence type="predicted"/>
<keyword evidence="1" id="KW-0732">Signal</keyword>
<keyword evidence="3" id="KW-1185">Reference proteome</keyword>
<dbReference type="Proteomes" id="UP000219546">
    <property type="component" value="Unassembled WGS sequence"/>
</dbReference>
<gene>
    <name evidence="2" type="ORF">SAMN05877753_10678</name>
</gene>
<name>A0A285CZJ0_9BACI</name>
<dbReference type="RefSeq" id="WP_097159243.1">
    <property type="nucleotide sequence ID" value="NZ_JBEPMQ010000005.1"/>
</dbReference>
<reference evidence="2 3" key="1">
    <citation type="submission" date="2017-08" db="EMBL/GenBank/DDBJ databases">
        <authorList>
            <person name="de Groot N.N."/>
        </authorList>
    </citation>
    <scope>NUCLEOTIDE SEQUENCE [LARGE SCALE GENOMIC DNA]</scope>
    <source>
        <strain evidence="2 3">JC228</strain>
    </source>
</reference>
<evidence type="ECO:0000313" key="3">
    <source>
        <dbReference type="Proteomes" id="UP000219546"/>
    </source>
</evidence>
<evidence type="ECO:0000256" key="1">
    <source>
        <dbReference type="SAM" id="SignalP"/>
    </source>
</evidence>
<evidence type="ECO:0000313" key="2">
    <source>
        <dbReference type="EMBL" id="SNX72476.1"/>
    </source>
</evidence>
<sequence length="147" mass="16486">MKKLISIFLAMVMVLTVLGHVQLTNASSEKSSGVLSEKEAIYYSEDRSWVQEGKIKLNEVTYDGEILKEGTLYVKTKDFSGTIEFGDVKLTDYGYLRASGTFTAEDNKEIDFPALINIKEDYSIFSGSIVDVENPDNSKFFVSKIKI</sequence>
<dbReference type="EMBL" id="OAOP01000006">
    <property type="protein sequence ID" value="SNX72476.1"/>
    <property type="molecule type" value="Genomic_DNA"/>
</dbReference>
<evidence type="ECO:0008006" key="4">
    <source>
        <dbReference type="Google" id="ProtNLM"/>
    </source>
</evidence>
<protein>
    <recommendedName>
        <fullName evidence="4">Polymer-forming protein</fullName>
    </recommendedName>
</protein>
<accession>A0A285CZJ0</accession>
<feature type="signal peptide" evidence="1">
    <location>
        <begin position="1"/>
        <end position="19"/>
    </location>
</feature>
<organism evidence="2 3">
    <name type="scientific">Bacillus oleivorans</name>
    <dbReference type="NCBI Taxonomy" id="1448271"/>
    <lineage>
        <taxon>Bacteria</taxon>
        <taxon>Bacillati</taxon>
        <taxon>Bacillota</taxon>
        <taxon>Bacilli</taxon>
        <taxon>Bacillales</taxon>
        <taxon>Bacillaceae</taxon>
        <taxon>Bacillus</taxon>
    </lineage>
</organism>
<dbReference type="AlphaFoldDB" id="A0A285CZJ0"/>
<feature type="chain" id="PRO_5038597863" description="Polymer-forming protein" evidence="1">
    <location>
        <begin position="20"/>
        <end position="147"/>
    </location>
</feature>